<dbReference type="PANTHER" id="PTHR30383:SF5">
    <property type="entry name" value="SGNH HYDROLASE-TYPE ESTERASE DOMAIN-CONTAINING PROTEIN"/>
    <property type="match status" value="1"/>
</dbReference>
<dbReference type="InterPro" id="IPR051532">
    <property type="entry name" value="Ester_Hydrolysis_Enzymes"/>
</dbReference>
<proteinExistence type="predicted"/>
<dbReference type="Proteomes" id="UP000184231">
    <property type="component" value="Unassembled WGS sequence"/>
</dbReference>
<dbReference type="InterPro" id="IPR013830">
    <property type="entry name" value="SGNH_hydro"/>
</dbReference>
<evidence type="ECO:0000259" key="1">
    <source>
        <dbReference type="Pfam" id="PF13472"/>
    </source>
</evidence>
<dbReference type="GO" id="GO:0004622">
    <property type="term" value="F:phosphatidylcholine lysophospholipase activity"/>
    <property type="evidence" value="ECO:0007669"/>
    <property type="project" value="TreeGrafter"/>
</dbReference>
<dbReference type="Gene3D" id="3.40.50.1110">
    <property type="entry name" value="SGNH hydrolase"/>
    <property type="match status" value="1"/>
</dbReference>
<evidence type="ECO:0000313" key="2">
    <source>
        <dbReference type="EMBL" id="SHI46699.1"/>
    </source>
</evidence>
<evidence type="ECO:0000313" key="3">
    <source>
        <dbReference type="Proteomes" id="UP000184231"/>
    </source>
</evidence>
<feature type="domain" description="SGNH hydrolase-type esterase" evidence="1">
    <location>
        <begin position="57"/>
        <end position="204"/>
    </location>
</feature>
<protein>
    <submittedName>
        <fullName evidence="2">Lysophospholipase L1</fullName>
    </submittedName>
</protein>
<dbReference type="InterPro" id="IPR036514">
    <property type="entry name" value="SGNH_hydro_sf"/>
</dbReference>
<dbReference type="Pfam" id="PF13472">
    <property type="entry name" value="Lipase_GDSL_2"/>
    <property type="match status" value="1"/>
</dbReference>
<dbReference type="PANTHER" id="PTHR30383">
    <property type="entry name" value="THIOESTERASE 1/PROTEASE 1/LYSOPHOSPHOLIPASE L1"/>
    <property type="match status" value="1"/>
</dbReference>
<dbReference type="SUPFAM" id="SSF52266">
    <property type="entry name" value="SGNH hydrolase"/>
    <property type="match status" value="1"/>
</dbReference>
<dbReference type="STRING" id="558155.SAMN04487911_102153"/>
<name>A0A1M6BDB4_9FLAO</name>
<reference evidence="2 3" key="1">
    <citation type="submission" date="2016-11" db="EMBL/GenBank/DDBJ databases">
        <authorList>
            <person name="Jaros S."/>
            <person name="Januszkiewicz K."/>
            <person name="Wedrychowicz H."/>
        </authorList>
    </citation>
    <scope>NUCLEOTIDE SEQUENCE [LARGE SCALE GENOMIC DNA]</scope>
    <source>
        <strain evidence="2 3">CGMCC 1.8863</strain>
    </source>
</reference>
<gene>
    <name evidence="2" type="ORF">SAMN04487911_102153</name>
</gene>
<keyword evidence="3" id="KW-1185">Reference proteome</keyword>
<organism evidence="2 3">
    <name type="scientific">Arenibacter nanhaiticus</name>
    <dbReference type="NCBI Taxonomy" id="558155"/>
    <lineage>
        <taxon>Bacteria</taxon>
        <taxon>Pseudomonadati</taxon>
        <taxon>Bacteroidota</taxon>
        <taxon>Flavobacteriia</taxon>
        <taxon>Flavobacteriales</taxon>
        <taxon>Flavobacteriaceae</taxon>
        <taxon>Arenibacter</taxon>
    </lineage>
</organism>
<dbReference type="RefSeq" id="WP_245795501.1">
    <property type="nucleotide sequence ID" value="NZ_FQYX01000002.1"/>
</dbReference>
<dbReference type="EMBL" id="FQYX01000002">
    <property type="protein sequence ID" value="SHI46699.1"/>
    <property type="molecule type" value="Genomic_DNA"/>
</dbReference>
<dbReference type="AlphaFoldDB" id="A0A1M6BDB4"/>
<sequence>MSRILYLSLLLSAFIGYTQQNIDFRNEVLAIQQKYDTLWDSSKETVVFTGSSSIRTWKNLESMFPNHQIINTGFGGSESLDLLGYHHELILRYNPKKVFIYEGDNDIARGVSIKNIMTTTRKIVQKLKEENKDIQIVLISTKPSIVRWHLKKKYLRLNKKIEKLCRNDPKVFYADVWTPMAHDNKLRKDIFMKDGLHMNDRGYSLWFSVIKPFMY</sequence>
<accession>A0A1M6BDB4</accession>